<reference evidence="2" key="1">
    <citation type="submission" date="2014-09" db="EMBL/GenBank/DDBJ databases">
        <authorList>
            <person name="Gomez-Valero L."/>
        </authorList>
    </citation>
    <scope>NUCLEOTIDE SEQUENCE [LARGE SCALE GENOMIC DNA]</scope>
    <source>
        <strain evidence="2">ATCC700992</strain>
    </source>
</reference>
<accession>A0A098G999</accession>
<dbReference type="AlphaFoldDB" id="A0A098G999"/>
<evidence type="ECO:0000313" key="1">
    <source>
        <dbReference type="EMBL" id="CEG59079.1"/>
    </source>
</evidence>
<dbReference type="KEGG" id="lfa:LFA_3755"/>
<protein>
    <submittedName>
        <fullName evidence="1">Uncharacterized protein</fullName>
    </submittedName>
</protein>
<sequence>MNTAHGVLTDAIKRNQYDQKLQLYNAIPKSVSAPEQKQADDFMKMNPH</sequence>
<dbReference type="EMBL" id="LN614827">
    <property type="protein sequence ID" value="CEG59079.1"/>
    <property type="molecule type" value="Genomic_DNA"/>
</dbReference>
<name>A0A098G999_9GAMM</name>
<keyword evidence="2" id="KW-1185">Reference proteome</keyword>
<dbReference type="STRING" id="1212491.LFA_3755"/>
<dbReference type="HOGENOM" id="CLU_3154360_0_0_6"/>
<gene>
    <name evidence="1" type="ORF">LFA_3755</name>
</gene>
<proteinExistence type="predicted"/>
<evidence type="ECO:0000313" key="2">
    <source>
        <dbReference type="Proteomes" id="UP000032430"/>
    </source>
</evidence>
<organism evidence="1 2">
    <name type="scientific">Legionella fallonii LLAP-10</name>
    <dbReference type="NCBI Taxonomy" id="1212491"/>
    <lineage>
        <taxon>Bacteria</taxon>
        <taxon>Pseudomonadati</taxon>
        <taxon>Pseudomonadota</taxon>
        <taxon>Gammaproteobacteria</taxon>
        <taxon>Legionellales</taxon>
        <taxon>Legionellaceae</taxon>
        <taxon>Legionella</taxon>
    </lineage>
</organism>
<dbReference type="Proteomes" id="UP000032430">
    <property type="component" value="Chromosome I"/>
</dbReference>